<accession>A0A562T923</accession>
<evidence type="ECO:0000259" key="9">
    <source>
        <dbReference type="PROSITE" id="PS50206"/>
    </source>
</evidence>
<organism evidence="10 11">
    <name type="scientific">Roseibium hamelinense</name>
    <dbReference type="NCBI Taxonomy" id="150831"/>
    <lineage>
        <taxon>Bacteria</taxon>
        <taxon>Pseudomonadati</taxon>
        <taxon>Pseudomonadota</taxon>
        <taxon>Alphaproteobacteria</taxon>
        <taxon>Hyphomicrobiales</taxon>
        <taxon>Stappiaceae</taxon>
        <taxon>Roseibium</taxon>
    </lineage>
</organism>
<evidence type="ECO:0000256" key="6">
    <source>
        <dbReference type="RuleBase" id="RU003915"/>
    </source>
</evidence>
<sequence length="253" mass="26962">MLRRFAAFAAAMLFVLPALAQELQIKDLEKGSGETADVGETVTVHYTGWLMDGTKFDSSLDRGTPFSFTLGERRVIPGWEQGVEGMQVGGKRELIIPPELGYGARGAGGVIPPNATLKFEIELLDVQGKKFGDIGTEELKAKMAEGTPVIDIRRPDEWQATGVIPGSHLVTFFDSEGNVNPDFGSELQKIVSGPSDELVIICQTGNRSAVLSEYLAGNAGFTNIANVEKGIASWISAGGETASATPPGNCWLC</sequence>
<dbReference type="InterPro" id="IPR046357">
    <property type="entry name" value="PPIase_dom_sf"/>
</dbReference>
<dbReference type="GO" id="GO:0003755">
    <property type="term" value="F:peptidyl-prolyl cis-trans isomerase activity"/>
    <property type="evidence" value="ECO:0007669"/>
    <property type="project" value="UniProtKB-UniRule"/>
</dbReference>
<evidence type="ECO:0000256" key="4">
    <source>
        <dbReference type="ARBA" id="ARBA00023235"/>
    </source>
</evidence>
<dbReference type="Pfam" id="PF00254">
    <property type="entry name" value="FKBP_C"/>
    <property type="match status" value="1"/>
</dbReference>
<dbReference type="PROSITE" id="PS50059">
    <property type="entry name" value="FKBP_PPIASE"/>
    <property type="match status" value="1"/>
</dbReference>
<evidence type="ECO:0000313" key="11">
    <source>
        <dbReference type="Proteomes" id="UP000320593"/>
    </source>
</evidence>
<keyword evidence="4 5" id="KW-0413">Isomerase</keyword>
<keyword evidence="3 5" id="KW-0697">Rotamase</keyword>
<comment type="caution">
    <text evidence="10">The sequence shown here is derived from an EMBL/GenBank/DDBJ whole genome shotgun (WGS) entry which is preliminary data.</text>
</comment>
<gene>
    <name evidence="10" type="ORF">JM93_01689</name>
</gene>
<feature type="domain" description="PPIase FKBP-type" evidence="8">
    <location>
        <begin position="39"/>
        <end position="127"/>
    </location>
</feature>
<evidence type="ECO:0000256" key="5">
    <source>
        <dbReference type="PROSITE-ProRule" id="PRU00277"/>
    </source>
</evidence>
<dbReference type="FunFam" id="3.10.50.40:FF:000006">
    <property type="entry name" value="Peptidyl-prolyl cis-trans isomerase"/>
    <property type="match status" value="1"/>
</dbReference>
<protein>
    <recommendedName>
        <fullName evidence="6">Peptidyl-prolyl cis-trans isomerase</fullName>
        <ecNumber evidence="6">5.2.1.8</ecNumber>
    </recommendedName>
</protein>
<evidence type="ECO:0000256" key="3">
    <source>
        <dbReference type="ARBA" id="ARBA00023110"/>
    </source>
</evidence>
<comment type="similarity">
    <text evidence="2 6">Belongs to the FKBP-type PPIase family.</text>
</comment>
<dbReference type="Pfam" id="PF00581">
    <property type="entry name" value="Rhodanese"/>
    <property type="match status" value="1"/>
</dbReference>
<dbReference type="PROSITE" id="PS50206">
    <property type="entry name" value="RHODANESE_3"/>
    <property type="match status" value="1"/>
</dbReference>
<dbReference type="Gene3D" id="3.10.50.40">
    <property type="match status" value="1"/>
</dbReference>
<feature type="chain" id="PRO_5021887224" description="Peptidyl-prolyl cis-trans isomerase" evidence="7">
    <location>
        <begin position="21"/>
        <end position="253"/>
    </location>
</feature>
<dbReference type="PANTHER" id="PTHR43811">
    <property type="entry name" value="FKBP-TYPE PEPTIDYL-PROLYL CIS-TRANS ISOMERASE FKPA"/>
    <property type="match status" value="1"/>
</dbReference>
<dbReference type="EMBL" id="VLLF01000003">
    <property type="protein sequence ID" value="TWI89486.1"/>
    <property type="molecule type" value="Genomic_DNA"/>
</dbReference>
<name>A0A562T923_9HYPH</name>
<evidence type="ECO:0000256" key="2">
    <source>
        <dbReference type="ARBA" id="ARBA00006577"/>
    </source>
</evidence>
<dbReference type="Gene3D" id="3.40.250.10">
    <property type="entry name" value="Rhodanese-like domain"/>
    <property type="match status" value="1"/>
</dbReference>
<dbReference type="EC" id="5.2.1.8" evidence="6"/>
<dbReference type="InterPro" id="IPR001763">
    <property type="entry name" value="Rhodanese-like_dom"/>
</dbReference>
<keyword evidence="11" id="KW-1185">Reference proteome</keyword>
<dbReference type="CDD" id="cd00158">
    <property type="entry name" value="RHOD"/>
    <property type="match status" value="1"/>
</dbReference>
<keyword evidence="7" id="KW-0732">Signal</keyword>
<evidence type="ECO:0000259" key="8">
    <source>
        <dbReference type="PROSITE" id="PS50059"/>
    </source>
</evidence>
<feature type="signal peptide" evidence="7">
    <location>
        <begin position="1"/>
        <end position="20"/>
    </location>
</feature>
<proteinExistence type="inferred from homology"/>
<dbReference type="Proteomes" id="UP000320593">
    <property type="component" value="Unassembled WGS sequence"/>
</dbReference>
<reference evidence="10 11" key="1">
    <citation type="submission" date="2019-07" db="EMBL/GenBank/DDBJ databases">
        <title>Genomic Encyclopedia of Archaeal and Bacterial Type Strains, Phase II (KMG-II): from individual species to whole genera.</title>
        <authorList>
            <person name="Goeker M."/>
        </authorList>
    </citation>
    <scope>NUCLEOTIDE SEQUENCE [LARGE SCALE GENOMIC DNA]</scope>
    <source>
        <strain evidence="10 11">ATCC BAA-252</strain>
    </source>
</reference>
<dbReference type="SUPFAM" id="SSF54534">
    <property type="entry name" value="FKBP-like"/>
    <property type="match status" value="1"/>
</dbReference>
<evidence type="ECO:0000256" key="1">
    <source>
        <dbReference type="ARBA" id="ARBA00000971"/>
    </source>
</evidence>
<dbReference type="OrthoDB" id="9812109at2"/>
<dbReference type="PANTHER" id="PTHR43811:SF19">
    <property type="entry name" value="39 KDA FK506-BINDING NUCLEAR PROTEIN"/>
    <property type="match status" value="1"/>
</dbReference>
<feature type="domain" description="Rhodanese" evidence="9">
    <location>
        <begin position="143"/>
        <end position="243"/>
    </location>
</feature>
<dbReference type="InterPro" id="IPR001179">
    <property type="entry name" value="PPIase_FKBP_dom"/>
</dbReference>
<dbReference type="AlphaFoldDB" id="A0A562T923"/>
<evidence type="ECO:0000313" key="10">
    <source>
        <dbReference type="EMBL" id="TWI89486.1"/>
    </source>
</evidence>
<dbReference type="SMART" id="SM00450">
    <property type="entry name" value="RHOD"/>
    <property type="match status" value="1"/>
</dbReference>
<evidence type="ECO:0000256" key="7">
    <source>
        <dbReference type="SAM" id="SignalP"/>
    </source>
</evidence>
<dbReference type="InterPro" id="IPR036873">
    <property type="entry name" value="Rhodanese-like_dom_sf"/>
</dbReference>
<dbReference type="RefSeq" id="WP_145342145.1">
    <property type="nucleotide sequence ID" value="NZ_SMLY01000063.1"/>
</dbReference>
<dbReference type="SUPFAM" id="SSF52821">
    <property type="entry name" value="Rhodanese/Cell cycle control phosphatase"/>
    <property type="match status" value="1"/>
</dbReference>
<comment type="catalytic activity">
    <reaction evidence="1 5 6">
        <text>[protein]-peptidylproline (omega=180) = [protein]-peptidylproline (omega=0)</text>
        <dbReference type="Rhea" id="RHEA:16237"/>
        <dbReference type="Rhea" id="RHEA-COMP:10747"/>
        <dbReference type="Rhea" id="RHEA-COMP:10748"/>
        <dbReference type="ChEBI" id="CHEBI:83833"/>
        <dbReference type="ChEBI" id="CHEBI:83834"/>
        <dbReference type="EC" id="5.2.1.8"/>
    </reaction>
</comment>